<reference evidence="3 4" key="1">
    <citation type="submission" date="2021-04" db="EMBL/GenBank/DDBJ databases">
        <title>The genome sequence of type strain Ideonella paludis KCTC 32238.</title>
        <authorList>
            <person name="Liu Y."/>
        </authorList>
    </citation>
    <scope>NUCLEOTIDE SEQUENCE [LARGE SCALE GENOMIC DNA]</scope>
    <source>
        <strain evidence="3 4">KCTC 32238</strain>
    </source>
</reference>
<sequence length="437" mass="46451">MPTFSSFTVPSRSALAVGLVALVVVLGFVFGPAWDPEPAISSPQSASAPTLLSDAPSAALTAGSAASGRAADPVAAKALSSQPLELPAGTPLWLQQLARQPVCTTLERQRKAAGGGSMVSGGPAWAGEGRKRVQERIQQVADRLAASPDAELHVLGLMLLRQHEALSQEALQQHSAVAGDGLLRLCEAWEQGFSEKPPPRPAVCAHLTPEQAWALNTVDRFGLALQGLAAARDEAAADLWLERATQNSPRITLLDRLAAALLAHAPPEWTPEDRADLALLGVALWSSQVMPSLQGLTRACRPDSAPAGSLRQQRCLAVAEALDRPPNTHLAAMIAQRLGEWHGWSLERLQRRHVELTAGTVASIGLIPTPAAHQEAPDVCTWLPRLRDHTVLLATQGEVVALADGVRRSGKTLHQWAQELPPFQARPWQAPASSPSQ</sequence>
<evidence type="ECO:0000313" key="4">
    <source>
        <dbReference type="Proteomes" id="UP000672097"/>
    </source>
</evidence>
<evidence type="ECO:0000256" key="2">
    <source>
        <dbReference type="SAM" id="Phobius"/>
    </source>
</evidence>
<keyword evidence="2" id="KW-0472">Membrane</keyword>
<keyword evidence="4" id="KW-1185">Reference proteome</keyword>
<feature type="region of interest" description="Disordered" evidence="1">
    <location>
        <begin position="110"/>
        <end position="129"/>
    </location>
</feature>
<organism evidence="3 4">
    <name type="scientific">Ideonella paludis</name>
    <dbReference type="NCBI Taxonomy" id="1233411"/>
    <lineage>
        <taxon>Bacteria</taxon>
        <taxon>Pseudomonadati</taxon>
        <taxon>Pseudomonadota</taxon>
        <taxon>Betaproteobacteria</taxon>
        <taxon>Burkholderiales</taxon>
        <taxon>Sphaerotilaceae</taxon>
        <taxon>Ideonella</taxon>
    </lineage>
</organism>
<comment type="caution">
    <text evidence="3">The sequence shown here is derived from an EMBL/GenBank/DDBJ whole genome shotgun (WGS) entry which is preliminary data.</text>
</comment>
<keyword evidence="2" id="KW-0812">Transmembrane</keyword>
<accession>A0ABS5E0Y9</accession>
<feature type="transmembrane region" description="Helical" evidence="2">
    <location>
        <begin position="12"/>
        <end position="34"/>
    </location>
</feature>
<evidence type="ECO:0000313" key="3">
    <source>
        <dbReference type="EMBL" id="MBQ0937073.1"/>
    </source>
</evidence>
<evidence type="ECO:0008006" key="5">
    <source>
        <dbReference type="Google" id="ProtNLM"/>
    </source>
</evidence>
<dbReference type="Proteomes" id="UP000672097">
    <property type="component" value="Unassembled WGS sequence"/>
</dbReference>
<gene>
    <name evidence="3" type="ORF">KAK11_17230</name>
</gene>
<keyword evidence="2" id="KW-1133">Transmembrane helix</keyword>
<dbReference type="EMBL" id="JAGQDG010000007">
    <property type="protein sequence ID" value="MBQ0937073.1"/>
    <property type="molecule type" value="Genomic_DNA"/>
</dbReference>
<evidence type="ECO:0000256" key="1">
    <source>
        <dbReference type="SAM" id="MobiDB-lite"/>
    </source>
</evidence>
<proteinExistence type="predicted"/>
<name>A0ABS5E0Y9_9BURK</name>
<protein>
    <recommendedName>
        <fullName evidence="5">Secreted protein</fullName>
    </recommendedName>
</protein>